<keyword evidence="1" id="KW-1133">Transmembrane helix</keyword>
<dbReference type="EMBL" id="VYTZ01000009">
    <property type="protein sequence ID" value="KAA9376096.1"/>
    <property type="molecule type" value="Genomic_DNA"/>
</dbReference>
<dbReference type="Proteomes" id="UP000327011">
    <property type="component" value="Unassembled WGS sequence"/>
</dbReference>
<keyword evidence="1" id="KW-0472">Membrane</keyword>
<organism evidence="2 3">
    <name type="scientific">Microbispora cellulosiformans</name>
    <dbReference type="NCBI Taxonomy" id="2614688"/>
    <lineage>
        <taxon>Bacteria</taxon>
        <taxon>Bacillati</taxon>
        <taxon>Actinomycetota</taxon>
        <taxon>Actinomycetes</taxon>
        <taxon>Streptosporangiales</taxon>
        <taxon>Streptosporangiaceae</taxon>
        <taxon>Microbispora</taxon>
    </lineage>
</organism>
<feature type="transmembrane region" description="Helical" evidence="1">
    <location>
        <begin position="6"/>
        <end position="32"/>
    </location>
</feature>
<keyword evidence="1" id="KW-0812">Transmembrane</keyword>
<dbReference type="AlphaFoldDB" id="A0A5J5JWM9"/>
<comment type="caution">
    <text evidence="2">The sequence shown here is derived from an EMBL/GenBank/DDBJ whole genome shotgun (WGS) entry which is preliminary data.</text>
</comment>
<keyword evidence="3" id="KW-1185">Reference proteome</keyword>
<evidence type="ECO:0000313" key="3">
    <source>
        <dbReference type="Proteomes" id="UP000327011"/>
    </source>
</evidence>
<evidence type="ECO:0008006" key="4">
    <source>
        <dbReference type="Google" id="ProtNLM"/>
    </source>
</evidence>
<sequence>MLGICSLVLLLFCGAGTVLAVVGLVIGIVAIARNSNRGRATAGVVLNALTLLLALILGVVLYHWFQSRHLGECFDSRLYPTQQDARRCVDDRLGRPR</sequence>
<reference evidence="2 3" key="1">
    <citation type="submission" date="2019-09" db="EMBL/GenBank/DDBJ databases">
        <title>Screening of Novel Bioactive Compounds from Soil-Associated.</title>
        <authorList>
            <person name="Gong X."/>
        </authorList>
    </citation>
    <scope>NUCLEOTIDE SEQUENCE [LARGE SCALE GENOMIC DNA]</scope>
    <source>
        <strain evidence="2 3">Gxj-6</strain>
    </source>
</reference>
<evidence type="ECO:0000256" key="1">
    <source>
        <dbReference type="SAM" id="Phobius"/>
    </source>
</evidence>
<protein>
    <recommendedName>
        <fullName evidence="4">DUF4190 domain-containing protein</fullName>
    </recommendedName>
</protein>
<feature type="transmembrane region" description="Helical" evidence="1">
    <location>
        <begin position="44"/>
        <end position="65"/>
    </location>
</feature>
<evidence type="ECO:0000313" key="2">
    <source>
        <dbReference type="EMBL" id="KAA9376096.1"/>
    </source>
</evidence>
<accession>A0A5J5JWM9</accession>
<name>A0A5J5JWM9_9ACTN</name>
<proteinExistence type="predicted"/>
<gene>
    <name evidence="2" type="ORF">F5972_25650</name>
</gene>